<dbReference type="Pfam" id="PF01381">
    <property type="entry name" value="HTH_3"/>
    <property type="match status" value="1"/>
</dbReference>
<evidence type="ECO:0000313" key="3">
    <source>
        <dbReference type="EMBL" id="MDV2477235.1"/>
    </source>
</evidence>
<evidence type="ECO:0000259" key="2">
    <source>
        <dbReference type="PROSITE" id="PS50943"/>
    </source>
</evidence>
<accession>A0ABU3WTB3</accession>
<dbReference type="Proteomes" id="UP001275440">
    <property type="component" value="Unassembled WGS sequence"/>
</dbReference>
<sequence>MTKKQAGLPPQWEEVFAGRSMRDIATKAGMHADRVSRFVKGGGVSDETAEKIADALGISVKKAYELRGEPMREPFHLPRKAQLLSHSQRDAILRVIDGMLEERDDKAADSTSEDQGLRLVNDTGDETRDDKSDEPEGYELAARKGETRERKRRRLEGEPWDHPDPDGPEDGA</sequence>
<feature type="region of interest" description="Disordered" evidence="1">
    <location>
        <begin position="104"/>
        <end position="172"/>
    </location>
</feature>
<feature type="domain" description="HTH cro/C1-type" evidence="2">
    <location>
        <begin position="17"/>
        <end position="63"/>
    </location>
</feature>
<protein>
    <submittedName>
        <fullName evidence="3">Helix-turn-helix transcriptional regulator</fullName>
    </submittedName>
</protein>
<dbReference type="InterPro" id="IPR001387">
    <property type="entry name" value="Cro/C1-type_HTH"/>
</dbReference>
<dbReference type="CDD" id="cd00093">
    <property type="entry name" value="HTH_XRE"/>
    <property type="match status" value="1"/>
</dbReference>
<dbReference type="SUPFAM" id="SSF47413">
    <property type="entry name" value="lambda repressor-like DNA-binding domains"/>
    <property type="match status" value="1"/>
</dbReference>
<evidence type="ECO:0000256" key="1">
    <source>
        <dbReference type="SAM" id="MobiDB-lite"/>
    </source>
</evidence>
<dbReference type="InterPro" id="IPR010982">
    <property type="entry name" value="Lambda_DNA-bd_dom_sf"/>
</dbReference>
<gene>
    <name evidence="3" type="ORF">F8M49_21185</name>
</gene>
<dbReference type="EMBL" id="WBMO01000002">
    <property type="protein sequence ID" value="MDV2477235.1"/>
    <property type="molecule type" value="Genomic_DNA"/>
</dbReference>
<proteinExistence type="predicted"/>
<evidence type="ECO:0000313" key="4">
    <source>
        <dbReference type="Proteomes" id="UP001275440"/>
    </source>
</evidence>
<feature type="compositionally biased region" description="Basic and acidic residues" evidence="1">
    <location>
        <begin position="141"/>
        <end position="165"/>
    </location>
</feature>
<name>A0ABU3WTB3_9NOCA</name>
<reference evidence="3 4" key="1">
    <citation type="submission" date="2019-10" db="EMBL/GenBank/DDBJ databases">
        <title>Draft Genome Assembly of Rhodococcus zopfii DSM44189.</title>
        <authorList>
            <person name="Sutton J.M."/>
            <person name="Akob D.M."/>
            <person name="Bushman T.J."/>
        </authorList>
    </citation>
    <scope>NUCLEOTIDE SEQUENCE [LARGE SCALE GENOMIC DNA]</scope>
    <source>
        <strain evidence="3 4">DSM 44189</strain>
    </source>
</reference>
<comment type="caution">
    <text evidence="3">The sequence shown here is derived from an EMBL/GenBank/DDBJ whole genome shotgun (WGS) entry which is preliminary data.</text>
</comment>
<dbReference type="PROSITE" id="PS50943">
    <property type="entry name" value="HTH_CROC1"/>
    <property type="match status" value="1"/>
</dbReference>
<keyword evidence="4" id="KW-1185">Reference proteome</keyword>
<organism evidence="3 4">
    <name type="scientific">Rhodococcus zopfii</name>
    <dbReference type="NCBI Taxonomy" id="43772"/>
    <lineage>
        <taxon>Bacteria</taxon>
        <taxon>Bacillati</taxon>
        <taxon>Actinomycetota</taxon>
        <taxon>Actinomycetes</taxon>
        <taxon>Mycobacteriales</taxon>
        <taxon>Nocardiaceae</taxon>
        <taxon>Rhodococcus</taxon>
    </lineage>
</organism>